<name>A0A563W0X6_9CYAN</name>
<dbReference type="PANTHER" id="PTHR33755:SF6">
    <property type="entry name" value="PLASMID STABILIZATION SYSTEM PROTEIN"/>
    <property type="match status" value="1"/>
</dbReference>
<sequence>MAAQRELSPQAQEDLIEIWSYIAQFSEEAADRIIDTIYQKADLLAQSPYMGKERSELHPSLRSFVIEKYVLFYRPIEENGIEVVRVLHGARDIEQLL</sequence>
<evidence type="ECO:0000256" key="1">
    <source>
        <dbReference type="ARBA" id="ARBA00006226"/>
    </source>
</evidence>
<proteinExistence type="inferred from homology"/>
<evidence type="ECO:0000256" key="3">
    <source>
        <dbReference type="PIRNR" id="PIRNR029218"/>
    </source>
</evidence>
<dbReference type="InterPro" id="IPR035093">
    <property type="entry name" value="RelE/ParE_toxin_dom_sf"/>
</dbReference>
<dbReference type="InterPro" id="IPR051803">
    <property type="entry name" value="TA_system_RelE-like_toxin"/>
</dbReference>
<evidence type="ECO:0000313" key="5">
    <source>
        <dbReference type="Proteomes" id="UP000320055"/>
    </source>
</evidence>
<dbReference type="EMBL" id="CAACVJ010000516">
    <property type="protein sequence ID" value="VEP17193.1"/>
    <property type="molecule type" value="Genomic_DNA"/>
</dbReference>
<dbReference type="RefSeq" id="WP_144875753.1">
    <property type="nucleotide sequence ID" value="NZ_LR214297.1"/>
</dbReference>
<organism evidence="4 5">
    <name type="scientific">Hyella patelloides LEGE 07179</name>
    <dbReference type="NCBI Taxonomy" id="945734"/>
    <lineage>
        <taxon>Bacteria</taxon>
        <taxon>Bacillati</taxon>
        <taxon>Cyanobacteriota</taxon>
        <taxon>Cyanophyceae</taxon>
        <taxon>Pleurocapsales</taxon>
        <taxon>Hyellaceae</taxon>
        <taxon>Hyella</taxon>
    </lineage>
</organism>
<accession>A0A563W0X6</accession>
<dbReference type="PANTHER" id="PTHR33755">
    <property type="entry name" value="TOXIN PARE1-RELATED"/>
    <property type="match status" value="1"/>
</dbReference>
<dbReference type="InterPro" id="IPR007712">
    <property type="entry name" value="RelE/ParE_toxin"/>
</dbReference>
<evidence type="ECO:0000256" key="2">
    <source>
        <dbReference type="ARBA" id="ARBA00022649"/>
    </source>
</evidence>
<gene>
    <name evidence="4" type="ORF">H1P_5630003</name>
</gene>
<dbReference type="OrthoDB" id="532309at2"/>
<evidence type="ECO:0000313" key="4">
    <source>
        <dbReference type="EMBL" id="VEP17193.1"/>
    </source>
</evidence>
<dbReference type="Gene3D" id="3.30.2310.20">
    <property type="entry name" value="RelE-like"/>
    <property type="match status" value="1"/>
</dbReference>
<protein>
    <recommendedName>
        <fullName evidence="3">Toxin</fullName>
    </recommendedName>
</protein>
<dbReference type="Proteomes" id="UP000320055">
    <property type="component" value="Unassembled WGS sequence"/>
</dbReference>
<keyword evidence="2" id="KW-1277">Toxin-antitoxin system</keyword>
<keyword evidence="5" id="KW-1185">Reference proteome</keyword>
<comment type="similarity">
    <text evidence="1 3">Belongs to the RelE toxin family.</text>
</comment>
<dbReference type="PIRSF" id="PIRSF029218">
    <property type="entry name" value="ParE"/>
    <property type="match status" value="1"/>
</dbReference>
<dbReference type="InterPro" id="IPR028344">
    <property type="entry name" value="ParE1/4"/>
</dbReference>
<dbReference type="AlphaFoldDB" id="A0A563W0X6"/>
<dbReference type="Pfam" id="PF05016">
    <property type="entry name" value="ParE_toxin"/>
    <property type="match status" value="1"/>
</dbReference>
<reference evidence="4 5" key="1">
    <citation type="submission" date="2019-01" db="EMBL/GenBank/DDBJ databases">
        <authorList>
            <person name="Brito A."/>
        </authorList>
    </citation>
    <scope>NUCLEOTIDE SEQUENCE [LARGE SCALE GENOMIC DNA]</scope>
    <source>
        <strain evidence="4">1</strain>
    </source>
</reference>
<dbReference type="NCBIfam" id="TIGR02385">
    <property type="entry name" value="RelE_StbE"/>
    <property type="match status" value="1"/>
</dbReference>